<protein>
    <recommendedName>
        <fullName evidence="1">Metal-dependent carboxypeptidase</fullName>
        <ecNumber evidence="1">3.4.17.19</ecNumber>
    </recommendedName>
</protein>
<evidence type="ECO:0000256" key="2">
    <source>
        <dbReference type="PIRSR" id="PIRSR006615-1"/>
    </source>
</evidence>
<keyword evidence="1" id="KW-0482">Metalloprotease</keyword>
<dbReference type="PANTHER" id="PTHR34217">
    <property type="entry name" value="METAL-DEPENDENT CARBOXYPEPTIDASE"/>
    <property type="match status" value="1"/>
</dbReference>
<keyword evidence="5" id="KW-1185">Reference proteome</keyword>
<gene>
    <name evidence="4" type="ORF">I5677_07210</name>
</gene>
<sequence length="501" mass="58682">MNKYFEKLQPYLDKAMALQTARNLFEWDDQTLAPFEAADYTSKVVGILSDEYMKSLINDDVRKLLKKLQDEKEQEDLTDTQKAIIKELGKTYEQLESIPPEEYRAFNELASVSSRKWAKAKKDNKFDDFAPYLKQVIEYKKKFAGYRVKGDKKPYEVLLYDYEECFGIKELDTFFDKIKEDIIPLLKEVTKKAETIDKSYNYKNYDIQKQKEFCRFLSGYVGFDFNRGVIGESAHPFTMQLHNHDVRISDRYMEDNLESAMFSMIHESGHAIYEMNIDDSLTQTLVGTGASMGMHEAQSRFYENIIGRSTAFWEPIYEKLVETYPENLKDISLDHFIRGINKAAPSLIRTEADELSYPIHIIIRYEIEKMLFSEDVAVEDLPQIWNKKYQEYMGITPSDDTTGILQDTHWSWGEFGYFPSYAVGTAVASQIYAQMLEVMPIDEYLKQGNLTPIKEYLRDYIHKYGATKNTNQILKDVTGEEFNAEHYIKYLKDKYSRLYDL</sequence>
<feature type="active site" description="Proton donor/acceptor" evidence="3">
    <location>
        <position position="267"/>
    </location>
</feature>
<keyword evidence="2" id="KW-0862">Zinc</keyword>
<dbReference type="Gene3D" id="1.10.1370.30">
    <property type="match status" value="1"/>
</dbReference>
<feature type="binding site" evidence="2">
    <location>
        <position position="270"/>
    </location>
    <ligand>
        <name>Zn(2+)</name>
        <dbReference type="ChEBI" id="CHEBI:29105"/>
        <note>catalytic</note>
    </ligand>
</feature>
<name>A0A8J7GYN1_9FIRM</name>
<dbReference type="GO" id="GO:0046872">
    <property type="term" value="F:metal ion binding"/>
    <property type="evidence" value="ECO:0007669"/>
    <property type="project" value="UniProtKB-KW"/>
</dbReference>
<dbReference type="Proteomes" id="UP000623269">
    <property type="component" value="Unassembled WGS sequence"/>
</dbReference>
<evidence type="ECO:0000256" key="3">
    <source>
        <dbReference type="PIRSR" id="PIRSR006615-2"/>
    </source>
</evidence>
<dbReference type="SUPFAM" id="SSF55486">
    <property type="entry name" value="Metalloproteases ('zincins'), catalytic domain"/>
    <property type="match status" value="1"/>
</dbReference>
<dbReference type="CDD" id="cd06460">
    <property type="entry name" value="M32_Taq"/>
    <property type="match status" value="1"/>
</dbReference>
<proteinExistence type="inferred from homology"/>
<dbReference type="EMBL" id="JAEAGR010000005">
    <property type="protein sequence ID" value="MBH1940674.1"/>
    <property type="molecule type" value="Genomic_DNA"/>
</dbReference>
<dbReference type="GO" id="GO:0006508">
    <property type="term" value="P:proteolysis"/>
    <property type="evidence" value="ECO:0007669"/>
    <property type="project" value="UniProtKB-UniRule"/>
</dbReference>
<keyword evidence="1" id="KW-0645">Protease</keyword>
<comment type="caution">
    <text evidence="4">The sequence shown here is derived from an EMBL/GenBank/DDBJ whole genome shotgun (WGS) entry which is preliminary data.</text>
</comment>
<dbReference type="GO" id="GO:0004181">
    <property type="term" value="F:metallocarboxypeptidase activity"/>
    <property type="evidence" value="ECO:0007669"/>
    <property type="project" value="UniProtKB-UniRule"/>
</dbReference>
<comment type="similarity">
    <text evidence="1">Belongs to the peptidase M32 family.</text>
</comment>
<dbReference type="EC" id="3.4.17.19" evidence="1"/>
<keyword evidence="1 4" id="KW-0121">Carboxypeptidase</keyword>
<dbReference type="InterPro" id="IPR001333">
    <property type="entry name" value="Peptidase_M32_Taq"/>
</dbReference>
<dbReference type="PIRSF" id="PIRSF006615">
    <property type="entry name" value="Zn_crbxpep_Taq"/>
    <property type="match status" value="1"/>
</dbReference>
<comment type="catalytic activity">
    <reaction evidence="1">
        <text>Release of a C-terminal amino acid with broad specificity, except for -Pro.</text>
        <dbReference type="EC" id="3.4.17.19"/>
    </reaction>
</comment>
<dbReference type="PROSITE" id="PS52034">
    <property type="entry name" value="PEPTIDASE_M32"/>
    <property type="match status" value="1"/>
</dbReference>
<dbReference type="RefSeq" id="WP_197660890.1">
    <property type="nucleotide sequence ID" value="NZ_JAEAGR010000005.1"/>
</dbReference>
<feature type="binding site" evidence="2">
    <location>
        <position position="266"/>
    </location>
    <ligand>
        <name>Zn(2+)</name>
        <dbReference type="ChEBI" id="CHEBI:29105"/>
        <note>catalytic</note>
    </ligand>
</feature>
<keyword evidence="1 2" id="KW-0479">Metal-binding</keyword>
<feature type="binding site" evidence="2">
    <location>
        <position position="296"/>
    </location>
    <ligand>
        <name>Zn(2+)</name>
        <dbReference type="ChEBI" id="CHEBI:29105"/>
        <note>catalytic</note>
    </ligand>
</feature>
<keyword evidence="1" id="KW-0378">Hydrolase</keyword>
<comment type="cofactor">
    <cofactor evidence="2">
        <name>Zn(2+)</name>
        <dbReference type="ChEBI" id="CHEBI:29105"/>
    </cofactor>
    <text evidence="2">Binds 1 zinc ion per subunit.</text>
</comment>
<dbReference type="AlphaFoldDB" id="A0A8J7GYN1"/>
<dbReference type="Pfam" id="PF02074">
    <property type="entry name" value="Peptidase_M32"/>
    <property type="match status" value="1"/>
</dbReference>
<evidence type="ECO:0000313" key="4">
    <source>
        <dbReference type="EMBL" id="MBH1940674.1"/>
    </source>
</evidence>
<dbReference type="PANTHER" id="PTHR34217:SF1">
    <property type="entry name" value="CARBOXYPEPTIDASE 1"/>
    <property type="match status" value="1"/>
</dbReference>
<comment type="function">
    <text evidence="1">Broad specificity carboxypetidase that releases amino acids sequentially from the C-terminus, including neutral, aromatic, polar and basic residues.</text>
</comment>
<evidence type="ECO:0000313" key="5">
    <source>
        <dbReference type="Proteomes" id="UP000623269"/>
    </source>
</evidence>
<accession>A0A8J7GYN1</accession>
<evidence type="ECO:0000256" key="1">
    <source>
        <dbReference type="PIRNR" id="PIRNR006615"/>
    </source>
</evidence>
<organism evidence="4 5">
    <name type="scientific">Mobilitalea sibirica</name>
    <dbReference type="NCBI Taxonomy" id="1462919"/>
    <lineage>
        <taxon>Bacteria</taxon>
        <taxon>Bacillati</taxon>
        <taxon>Bacillota</taxon>
        <taxon>Clostridia</taxon>
        <taxon>Lachnospirales</taxon>
        <taxon>Lachnospiraceae</taxon>
        <taxon>Mobilitalea</taxon>
    </lineage>
</organism>
<reference evidence="4" key="1">
    <citation type="submission" date="2020-12" db="EMBL/GenBank/DDBJ databases">
        <title>M. sibirica DSM 26468T genome.</title>
        <authorList>
            <person name="Thieme N."/>
            <person name="Rettenmaier R."/>
            <person name="Zverlov V."/>
            <person name="Liebl W."/>
        </authorList>
    </citation>
    <scope>NUCLEOTIDE SEQUENCE</scope>
    <source>
        <strain evidence="4">DSM 26468</strain>
    </source>
</reference>
<dbReference type="PRINTS" id="PR00998">
    <property type="entry name" value="CRBOXYPTASET"/>
</dbReference>